<accession>A0A7I8KD24</accession>
<organism evidence="6 7">
    <name type="scientific">Spirodela intermedia</name>
    <name type="common">Intermediate duckweed</name>
    <dbReference type="NCBI Taxonomy" id="51605"/>
    <lineage>
        <taxon>Eukaryota</taxon>
        <taxon>Viridiplantae</taxon>
        <taxon>Streptophyta</taxon>
        <taxon>Embryophyta</taxon>
        <taxon>Tracheophyta</taxon>
        <taxon>Spermatophyta</taxon>
        <taxon>Magnoliopsida</taxon>
        <taxon>Liliopsida</taxon>
        <taxon>Araceae</taxon>
        <taxon>Lemnoideae</taxon>
        <taxon>Spirodela</taxon>
    </lineage>
</organism>
<dbReference type="InterPro" id="IPR017455">
    <property type="entry name" value="Znf_FYVE-rel"/>
</dbReference>
<gene>
    <name evidence="6" type="ORF">SI8410_04005649</name>
</gene>
<dbReference type="GO" id="GO:0008270">
    <property type="term" value="F:zinc ion binding"/>
    <property type="evidence" value="ECO:0007669"/>
    <property type="project" value="UniProtKB-KW"/>
</dbReference>
<keyword evidence="1" id="KW-0479">Metal-binding</keyword>
<dbReference type="GO" id="GO:0035091">
    <property type="term" value="F:phosphatidylinositol binding"/>
    <property type="evidence" value="ECO:0007669"/>
    <property type="project" value="TreeGrafter"/>
</dbReference>
<dbReference type="PANTHER" id="PTHR15629">
    <property type="entry name" value="SH3YL1 PROTEIN"/>
    <property type="match status" value="1"/>
</dbReference>
<keyword evidence="7" id="KW-1185">Reference proteome</keyword>
<dbReference type="InterPro" id="IPR007461">
    <property type="entry name" value="Ysc84_actin-binding"/>
</dbReference>
<dbReference type="Pfam" id="PF01363">
    <property type="entry name" value="FYVE"/>
    <property type="match status" value="1"/>
</dbReference>
<dbReference type="Gene3D" id="3.30.40.10">
    <property type="entry name" value="Zinc/RING finger domain, C3HC4 (zinc finger)"/>
    <property type="match status" value="1"/>
</dbReference>
<evidence type="ECO:0000259" key="5">
    <source>
        <dbReference type="PROSITE" id="PS50178"/>
    </source>
</evidence>
<dbReference type="InterPro" id="IPR013083">
    <property type="entry name" value="Znf_RING/FYVE/PHD"/>
</dbReference>
<protein>
    <recommendedName>
        <fullName evidence="5">FYVE-type domain-containing protein</fullName>
    </recommendedName>
</protein>
<name>A0A7I8KD24_SPIIN</name>
<evidence type="ECO:0000313" key="7">
    <source>
        <dbReference type="Proteomes" id="UP000663760"/>
    </source>
</evidence>
<sequence length="467" mass="50463">MGKSKEIVSCSSFPKFDTESTIIGTGSHYCNDPGPGVWTAAEGGPYNFPHGRNFQSGYSSIEDDARPVQQNVLPEVNLENVLKGVIAIITGKNRTTSHNGAQGGADSNVSFLESSKDGDSFLHSSVYAPSAPSLHEAEALKFCDYKEVLLAEPPEWLPDSHSSTCMQCGSPFKALTRGRHHCRFCGGIFCRACTKGRCLMPVKFRQREPQRVCDNCYDRLEPLQDILIKSMSNAMQTAKHDVMDWTCSRGWLNLPIGLSMEYEIYKASNSLRSYCQVSRLDPEKSIPAAVLRGAKGLAILTVAKFGAVLTYKVGTGLVVARRSNGSWSAPSAILSVGLGWGPQIGGELTDFILVLHGSKAVRAFTSHMHFSLGAGLSAAAGPVGRVLEADLRAGDRGSGMCYTYSCSKGAFVGASLEGNMVMTRLETNARFYGDAYLATHDILLGMVEKPRAAEPLYLALDDLFTSL</sequence>
<evidence type="ECO:0000256" key="4">
    <source>
        <dbReference type="PROSITE-ProRule" id="PRU00091"/>
    </source>
</evidence>
<dbReference type="FunFam" id="3.30.40.10:FF:000151">
    <property type="entry name" value="Zinc finger family protein"/>
    <property type="match status" value="1"/>
</dbReference>
<feature type="domain" description="FYVE-type" evidence="5">
    <location>
        <begin position="159"/>
        <end position="221"/>
    </location>
</feature>
<evidence type="ECO:0000256" key="3">
    <source>
        <dbReference type="ARBA" id="ARBA00022833"/>
    </source>
</evidence>
<keyword evidence="3" id="KW-0862">Zinc</keyword>
<dbReference type="CDD" id="cd11526">
    <property type="entry name" value="SYLF_FYVE"/>
    <property type="match status" value="1"/>
</dbReference>
<dbReference type="SMART" id="SM00064">
    <property type="entry name" value="FYVE"/>
    <property type="match status" value="1"/>
</dbReference>
<evidence type="ECO:0000256" key="2">
    <source>
        <dbReference type="ARBA" id="ARBA00022771"/>
    </source>
</evidence>
<keyword evidence="2 4" id="KW-0863">Zinc-finger</keyword>
<proteinExistence type="predicted"/>
<dbReference type="EMBL" id="LR746267">
    <property type="protein sequence ID" value="CAA7394988.1"/>
    <property type="molecule type" value="Genomic_DNA"/>
</dbReference>
<dbReference type="SUPFAM" id="SSF57903">
    <property type="entry name" value="FYVE/PHD zinc finger"/>
    <property type="match status" value="1"/>
</dbReference>
<dbReference type="OrthoDB" id="443981at2759"/>
<dbReference type="PROSITE" id="PS50178">
    <property type="entry name" value="ZF_FYVE"/>
    <property type="match status" value="1"/>
</dbReference>
<evidence type="ECO:0000313" key="6">
    <source>
        <dbReference type="EMBL" id="CAA7394988.1"/>
    </source>
</evidence>
<dbReference type="PANTHER" id="PTHR15629:SF2">
    <property type="entry name" value="SH3 DOMAIN-CONTAINING YSC84-LIKE PROTEIN 1"/>
    <property type="match status" value="1"/>
</dbReference>
<dbReference type="Pfam" id="PF04366">
    <property type="entry name" value="Ysc84"/>
    <property type="match status" value="1"/>
</dbReference>
<dbReference type="InterPro" id="IPR011011">
    <property type="entry name" value="Znf_FYVE_PHD"/>
</dbReference>
<dbReference type="Proteomes" id="UP000663760">
    <property type="component" value="Chromosome 4"/>
</dbReference>
<reference evidence="6" key="1">
    <citation type="submission" date="2020-02" db="EMBL/GenBank/DDBJ databases">
        <authorList>
            <person name="Scholz U."/>
            <person name="Mascher M."/>
            <person name="Fiebig A."/>
        </authorList>
    </citation>
    <scope>NUCLEOTIDE SEQUENCE</scope>
</reference>
<evidence type="ECO:0000256" key="1">
    <source>
        <dbReference type="ARBA" id="ARBA00022723"/>
    </source>
</evidence>
<dbReference type="AlphaFoldDB" id="A0A7I8KD24"/>
<dbReference type="InterPro" id="IPR000306">
    <property type="entry name" value="Znf_FYVE"/>
</dbReference>
<dbReference type="InterPro" id="IPR051702">
    <property type="entry name" value="SH3_domain_YSC84-like"/>
</dbReference>